<evidence type="ECO:0000256" key="1">
    <source>
        <dbReference type="SAM" id="MobiDB-lite"/>
    </source>
</evidence>
<dbReference type="AlphaFoldDB" id="A0A8J4BYX9"/>
<feature type="non-terminal residue" evidence="2">
    <location>
        <position position="1"/>
    </location>
</feature>
<feature type="compositionally biased region" description="Low complexity" evidence="1">
    <location>
        <begin position="140"/>
        <end position="154"/>
    </location>
</feature>
<dbReference type="Proteomes" id="UP000747399">
    <property type="component" value="Unassembled WGS sequence"/>
</dbReference>
<proteinExistence type="predicted"/>
<feature type="region of interest" description="Disordered" evidence="1">
    <location>
        <begin position="176"/>
        <end position="210"/>
    </location>
</feature>
<evidence type="ECO:0000313" key="2">
    <source>
        <dbReference type="EMBL" id="GIL68172.1"/>
    </source>
</evidence>
<sequence>WERRASPAFISPPDHIYDSGGGGGGGRSAGGVTGSSVRVGAGGSDAAELRHPVAGSVDAGQRRCSGAGDGGATSRANTGGSVFEESGANSGAWRGGMTAAATATSPLVAVAVAATAGRDSSTIGGTINGSDGSDSRSRWGDGLQQQQRQMNQPQPQRPRDIPRRLARVLLRPVVNFLEGHAPKPSPSAATSGGGPAMSYFVPSANAGETP</sequence>
<gene>
    <name evidence="2" type="ORF">Vafri_21429</name>
</gene>
<dbReference type="EMBL" id="BNCO01000110">
    <property type="protein sequence ID" value="GIL68172.1"/>
    <property type="molecule type" value="Genomic_DNA"/>
</dbReference>
<feature type="region of interest" description="Disordered" evidence="1">
    <location>
        <begin position="118"/>
        <end position="163"/>
    </location>
</feature>
<feature type="compositionally biased region" description="Gly residues" evidence="1">
    <location>
        <begin position="19"/>
        <end position="33"/>
    </location>
</feature>
<organism evidence="2 3">
    <name type="scientific">Volvox africanus</name>
    <dbReference type="NCBI Taxonomy" id="51714"/>
    <lineage>
        <taxon>Eukaryota</taxon>
        <taxon>Viridiplantae</taxon>
        <taxon>Chlorophyta</taxon>
        <taxon>core chlorophytes</taxon>
        <taxon>Chlorophyceae</taxon>
        <taxon>CS clade</taxon>
        <taxon>Chlamydomonadales</taxon>
        <taxon>Volvocaceae</taxon>
        <taxon>Volvox</taxon>
    </lineage>
</organism>
<feature type="region of interest" description="Disordered" evidence="1">
    <location>
        <begin position="1"/>
        <end position="94"/>
    </location>
</feature>
<protein>
    <submittedName>
        <fullName evidence="2">Uncharacterized protein</fullName>
    </submittedName>
</protein>
<keyword evidence="3" id="KW-1185">Reference proteome</keyword>
<accession>A0A8J4BYX9</accession>
<name>A0A8J4BYX9_9CHLO</name>
<comment type="caution">
    <text evidence="2">The sequence shown here is derived from an EMBL/GenBank/DDBJ whole genome shotgun (WGS) entry which is preliminary data.</text>
</comment>
<reference evidence="2" key="1">
    <citation type="journal article" date="2021" name="Proc. Natl. Acad. Sci. U.S.A.">
        <title>Three genomes in the algal genus Volvox reveal the fate of a haploid sex-determining region after a transition to homothallism.</title>
        <authorList>
            <person name="Yamamoto K."/>
            <person name="Hamaji T."/>
            <person name="Kawai-Toyooka H."/>
            <person name="Matsuzaki R."/>
            <person name="Takahashi F."/>
            <person name="Nishimura Y."/>
            <person name="Kawachi M."/>
            <person name="Noguchi H."/>
            <person name="Minakuchi Y."/>
            <person name="Umen J.G."/>
            <person name="Toyoda A."/>
            <person name="Nozaki H."/>
        </authorList>
    </citation>
    <scope>NUCLEOTIDE SEQUENCE</scope>
    <source>
        <strain evidence="2">NIES-3780</strain>
    </source>
</reference>
<evidence type="ECO:0000313" key="3">
    <source>
        <dbReference type="Proteomes" id="UP000747399"/>
    </source>
</evidence>
<feature type="non-terminal residue" evidence="2">
    <location>
        <position position="210"/>
    </location>
</feature>